<sequence length="220" mass="24032">MHVTTPEPEPPAVRAGKRAGRKPAFTAADVVEAAIAEGMDTFTMSAVADRLGVVTGAIYRLFPSRDDLVIACLDTAAATLRVPTPGTGWREVLRLWSDECWRVCEEYPGLSRLVYALPTAFTRIDHIFAAYAEALAGAGRTRGQAMFALDFLGDTIFASYLSIDSMRAIDSDGATGLDRVREALDDDSTMRPQDSWTERGAVDAKVDFIIDGLERNWPEI</sequence>
<dbReference type="SUPFAM" id="SSF48498">
    <property type="entry name" value="Tetracyclin repressor-like, C-terminal domain"/>
    <property type="match status" value="1"/>
</dbReference>
<evidence type="ECO:0000313" key="8">
    <source>
        <dbReference type="Proteomes" id="UP000035088"/>
    </source>
</evidence>
<name>G7H205_9ACTN</name>
<dbReference type="Gene3D" id="1.10.357.10">
    <property type="entry name" value="Tetracycline Repressor, domain 2"/>
    <property type="match status" value="1"/>
</dbReference>
<feature type="region of interest" description="Disordered" evidence="5">
    <location>
        <begin position="1"/>
        <end position="20"/>
    </location>
</feature>
<dbReference type="STRING" id="1073574.GOARA_048_00820"/>
<dbReference type="AlphaFoldDB" id="G7H205"/>
<dbReference type="RefSeq" id="WP_007321955.1">
    <property type="nucleotide sequence ID" value="NZ_BAEE01000048.1"/>
</dbReference>
<dbReference type="GO" id="GO:0000976">
    <property type="term" value="F:transcription cis-regulatory region binding"/>
    <property type="evidence" value="ECO:0007669"/>
    <property type="project" value="TreeGrafter"/>
</dbReference>
<evidence type="ECO:0000259" key="6">
    <source>
        <dbReference type="PROSITE" id="PS50977"/>
    </source>
</evidence>
<gene>
    <name evidence="7" type="ORF">GOARA_048_00820</name>
</gene>
<dbReference type="SUPFAM" id="SSF46689">
    <property type="entry name" value="Homeodomain-like"/>
    <property type="match status" value="1"/>
</dbReference>
<protein>
    <submittedName>
        <fullName evidence="7">Putative TetR family transcriptional regulator</fullName>
    </submittedName>
</protein>
<dbReference type="PANTHER" id="PTHR30055">
    <property type="entry name" value="HTH-TYPE TRANSCRIPTIONAL REGULATOR RUTR"/>
    <property type="match status" value="1"/>
</dbReference>
<dbReference type="PANTHER" id="PTHR30055:SF234">
    <property type="entry name" value="HTH-TYPE TRANSCRIPTIONAL REGULATOR BETI"/>
    <property type="match status" value="1"/>
</dbReference>
<evidence type="ECO:0000256" key="2">
    <source>
        <dbReference type="ARBA" id="ARBA00023125"/>
    </source>
</evidence>
<evidence type="ECO:0000256" key="3">
    <source>
        <dbReference type="ARBA" id="ARBA00023163"/>
    </source>
</evidence>
<keyword evidence="3" id="KW-0804">Transcription</keyword>
<keyword evidence="8" id="KW-1185">Reference proteome</keyword>
<evidence type="ECO:0000256" key="5">
    <source>
        <dbReference type="SAM" id="MobiDB-lite"/>
    </source>
</evidence>
<accession>G7H205</accession>
<evidence type="ECO:0000256" key="4">
    <source>
        <dbReference type="PROSITE-ProRule" id="PRU00335"/>
    </source>
</evidence>
<dbReference type="InterPro" id="IPR036271">
    <property type="entry name" value="Tet_transcr_reg_TetR-rel_C_sf"/>
</dbReference>
<keyword evidence="1" id="KW-0805">Transcription regulation</keyword>
<dbReference type="GO" id="GO:0003700">
    <property type="term" value="F:DNA-binding transcription factor activity"/>
    <property type="evidence" value="ECO:0007669"/>
    <property type="project" value="TreeGrafter"/>
</dbReference>
<dbReference type="Proteomes" id="UP000035088">
    <property type="component" value="Unassembled WGS sequence"/>
</dbReference>
<comment type="caution">
    <text evidence="7">The sequence shown here is derived from an EMBL/GenBank/DDBJ whole genome shotgun (WGS) entry which is preliminary data.</text>
</comment>
<reference evidence="7 8" key="1">
    <citation type="submission" date="2011-11" db="EMBL/GenBank/DDBJ databases">
        <title>Whole genome shotgun sequence of Gordonia araii NBRC 100433.</title>
        <authorList>
            <person name="Yoshida Y."/>
            <person name="Hosoyama A."/>
            <person name="Tsuchikane K."/>
            <person name="Katsumata H."/>
            <person name="Yamazaki S."/>
            <person name="Fujita N."/>
        </authorList>
    </citation>
    <scope>NUCLEOTIDE SEQUENCE [LARGE SCALE GENOMIC DNA]</scope>
    <source>
        <strain evidence="7 8">NBRC 100433</strain>
    </source>
</reference>
<dbReference type="InterPro" id="IPR001647">
    <property type="entry name" value="HTH_TetR"/>
</dbReference>
<dbReference type="EMBL" id="BAEE01000048">
    <property type="protein sequence ID" value="GAB09880.1"/>
    <property type="molecule type" value="Genomic_DNA"/>
</dbReference>
<evidence type="ECO:0000313" key="7">
    <source>
        <dbReference type="EMBL" id="GAB09880.1"/>
    </source>
</evidence>
<dbReference type="Pfam" id="PF00440">
    <property type="entry name" value="TetR_N"/>
    <property type="match status" value="1"/>
</dbReference>
<keyword evidence="2 4" id="KW-0238">DNA-binding</keyword>
<feature type="DNA-binding region" description="H-T-H motif" evidence="4">
    <location>
        <begin position="43"/>
        <end position="62"/>
    </location>
</feature>
<dbReference type="InterPro" id="IPR009057">
    <property type="entry name" value="Homeodomain-like_sf"/>
</dbReference>
<evidence type="ECO:0000256" key="1">
    <source>
        <dbReference type="ARBA" id="ARBA00023015"/>
    </source>
</evidence>
<organism evidence="7 8">
    <name type="scientific">Gordonia araii NBRC 100433</name>
    <dbReference type="NCBI Taxonomy" id="1073574"/>
    <lineage>
        <taxon>Bacteria</taxon>
        <taxon>Bacillati</taxon>
        <taxon>Actinomycetota</taxon>
        <taxon>Actinomycetes</taxon>
        <taxon>Mycobacteriales</taxon>
        <taxon>Gordoniaceae</taxon>
        <taxon>Gordonia</taxon>
    </lineage>
</organism>
<dbReference type="InterPro" id="IPR050109">
    <property type="entry name" value="HTH-type_TetR-like_transc_reg"/>
</dbReference>
<dbReference type="PROSITE" id="PS50977">
    <property type="entry name" value="HTH_TETR_2"/>
    <property type="match status" value="1"/>
</dbReference>
<feature type="domain" description="HTH tetR-type" evidence="6">
    <location>
        <begin position="20"/>
        <end position="80"/>
    </location>
</feature>
<proteinExistence type="predicted"/>